<protein>
    <recommendedName>
        <fullName evidence="6">Cell shape-determining protein MreB</fullName>
    </recommendedName>
</protein>
<dbReference type="GO" id="GO:0000902">
    <property type="term" value="P:cell morphogenesis"/>
    <property type="evidence" value="ECO:0007669"/>
    <property type="project" value="InterPro"/>
</dbReference>
<feature type="binding site" evidence="6">
    <location>
        <begin position="11"/>
        <end position="13"/>
    </location>
    <ligand>
        <name>ATP</name>
        <dbReference type="ChEBI" id="CHEBI:30616"/>
    </ligand>
</feature>
<comment type="caution">
    <text evidence="7">The sequence shown here is derived from an EMBL/GenBank/DDBJ whole genome shotgun (WGS) entry which is preliminary data.</text>
</comment>
<sequence length="336" mass="35528">MKNDIGVDIGTANTLIYMKSKGIVVNEPSVVALDKEYKSVLAVGTEAKEMLGKTPSAILSVCPIREGVIAEFDTAQSMLKSFVRKAFSKKAFVKSRVVACVPINVTAVEKQVIKDALINSGAREVFVVEKPMAAAIGANLPVSEPIASMIVDIGCGTTEIAVISLGGIVCGKTVKTAGGSFDRAVEKYIKRAHALLIGEQTAEKIKIELGSAFDVNDGETLEVSGSDYMTGLPKNAVITAEEIRGALKDSLMGIIEAIKDVLEDTPPELSADIIERGITLTGGGALLRGIDSLIKKEVGMPVYIADEPKECTANGTGIILDDIDLIRKDSLYLSAK</sequence>
<dbReference type="CDD" id="cd10225">
    <property type="entry name" value="ASKHA_NBD_MreB-like"/>
    <property type="match status" value="1"/>
</dbReference>
<evidence type="ECO:0000256" key="3">
    <source>
        <dbReference type="ARBA" id="ARBA00022840"/>
    </source>
</evidence>
<keyword evidence="4 6" id="KW-0133">Cell shape</keyword>
<accession>A0A926ILU7</accession>
<comment type="subcellular location">
    <subcellularLocation>
        <location evidence="6">Cytoplasm</location>
    </subcellularLocation>
    <text evidence="6">Membrane-associated.</text>
</comment>
<dbReference type="NCBIfam" id="NF010539">
    <property type="entry name" value="PRK13927.1"/>
    <property type="match status" value="1"/>
</dbReference>
<dbReference type="GO" id="GO:0005737">
    <property type="term" value="C:cytoplasm"/>
    <property type="evidence" value="ECO:0007669"/>
    <property type="project" value="UniProtKB-SubCell"/>
</dbReference>
<evidence type="ECO:0000313" key="7">
    <source>
        <dbReference type="EMBL" id="MBC8595377.1"/>
    </source>
</evidence>
<evidence type="ECO:0000256" key="5">
    <source>
        <dbReference type="ARBA" id="ARBA00023458"/>
    </source>
</evidence>
<comment type="subunit">
    <text evidence="6">Forms polymers.</text>
</comment>
<dbReference type="RefSeq" id="WP_262431088.1">
    <property type="nucleotide sequence ID" value="NZ_JACRTE010000001.1"/>
</dbReference>
<dbReference type="InterPro" id="IPR056546">
    <property type="entry name" value="MreB_MamK-like"/>
</dbReference>
<keyword evidence="1 6" id="KW-0963">Cytoplasm</keyword>
<dbReference type="AlphaFoldDB" id="A0A926ILU7"/>
<dbReference type="EMBL" id="JACRTE010000001">
    <property type="protein sequence ID" value="MBC8595377.1"/>
    <property type="molecule type" value="Genomic_DNA"/>
</dbReference>
<evidence type="ECO:0000256" key="2">
    <source>
        <dbReference type="ARBA" id="ARBA00022741"/>
    </source>
</evidence>
<dbReference type="NCBIfam" id="TIGR00904">
    <property type="entry name" value="mreB"/>
    <property type="match status" value="1"/>
</dbReference>
<evidence type="ECO:0000313" key="8">
    <source>
        <dbReference type="Proteomes" id="UP000647416"/>
    </source>
</evidence>
<feature type="binding site" evidence="6">
    <location>
        <begin position="283"/>
        <end position="286"/>
    </location>
    <ligand>
        <name>ATP</name>
        <dbReference type="ChEBI" id="CHEBI:30616"/>
    </ligand>
</feature>
<keyword evidence="8" id="KW-1185">Reference proteome</keyword>
<dbReference type="InterPro" id="IPR043129">
    <property type="entry name" value="ATPase_NBD"/>
</dbReference>
<name>A0A926ILU7_9FIRM</name>
<dbReference type="GO" id="GO:0005524">
    <property type="term" value="F:ATP binding"/>
    <property type="evidence" value="ECO:0007669"/>
    <property type="project" value="UniProtKB-KW"/>
</dbReference>
<comment type="similarity">
    <text evidence="5 6">Belongs to the FtsA/MreB family.</text>
</comment>
<proteinExistence type="inferred from homology"/>
<dbReference type="HAMAP" id="MF_02207">
    <property type="entry name" value="MreB"/>
    <property type="match status" value="1"/>
</dbReference>
<dbReference type="InterPro" id="IPR004753">
    <property type="entry name" value="MreB"/>
</dbReference>
<evidence type="ECO:0000256" key="4">
    <source>
        <dbReference type="ARBA" id="ARBA00022960"/>
    </source>
</evidence>
<dbReference type="SUPFAM" id="SSF53067">
    <property type="entry name" value="Actin-like ATPase domain"/>
    <property type="match status" value="2"/>
</dbReference>
<keyword evidence="2 6" id="KW-0547">Nucleotide-binding</keyword>
<keyword evidence="3 6" id="KW-0067">ATP-binding</keyword>
<reference evidence="7" key="1">
    <citation type="submission" date="2020-08" db="EMBL/GenBank/DDBJ databases">
        <title>Genome public.</title>
        <authorList>
            <person name="Liu C."/>
            <person name="Sun Q."/>
        </authorList>
    </citation>
    <scope>NUCLEOTIDE SEQUENCE</scope>
    <source>
        <strain evidence="7">NSJ-50</strain>
    </source>
</reference>
<dbReference type="PANTHER" id="PTHR42749:SF1">
    <property type="entry name" value="CELL SHAPE-DETERMINING PROTEIN MREB"/>
    <property type="match status" value="1"/>
</dbReference>
<comment type="function">
    <text evidence="6">Forms membrane-associated dynamic filaments that are essential for cell shape determination. Acts by regulating cell wall synthesis and cell elongation, and thus cell shape. A feedback loop between cell geometry and MreB localization may maintain elongated cell shape by targeting cell wall growth to regions of negative cell wall curvature.</text>
</comment>
<comment type="caution">
    <text evidence="6">Lacks conserved residue(s) required for the propagation of feature annotation.</text>
</comment>
<evidence type="ECO:0000256" key="1">
    <source>
        <dbReference type="ARBA" id="ARBA00022490"/>
    </source>
</evidence>
<dbReference type="PANTHER" id="PTHR42749">
    <property type="entry name" value="CELL SHAPE-DETERMINING PROTEIN MREB"/>
    <property type="match status" value="1"/>
</dbReference>
<dbReference type="Pfam" id="PF06723">
    <property type="entry name" value="MreB_Mbl"/>
    <property type="match status" value="1"/>
</dbReference>
<evidence type="ECO:0000256" key="6">
    <source>
        <dbReference type="HAMAP-Rule" id="MF_02207"/>
    </source>
</evidence>
<dbReference type="PRINTS" id="PR01652">
    <property type="entry name" value="SHAPEPROTEIN"/>
</dbReference>
<dbReference type="Proteomes" id="UP000647416">
    <property type="component" value="Unassembled WGS sequence"/>
</dbReference>
<dbReference type="Gene3D" id="3.30.420.40">
    <property type="match status" value="3"/>
</dbReference>
<organism evidence="7 8">
    <name type="scientific">Qingrenia yutianensis</name>
    <dbReference type="NCBI Taxonomy" id="2763676"/>
    <lineage>
        <taxon>Bacteria</taxon>
        <taxon>Bacillati</taxon>
        <taxon>Bacillota</taxon>
        <taxon>Clostridia</taxon>
        <taxon>Eubacteriales</taxon>
        <taxon>Oscillospiraceae</taxon>
        <taxon>Qingrenia</taxon>
    </lineage>
</organism>
<gene>
    <name evidence="6" type="primary">mreB</name>
    <name evidence="7" type="ORF">H8706_00640</name>
</gene>
<feature type="binding site" evidence="6">
    <location>
        <begin position="203"/>
        <end position="206"/>
    </location>
    <ligand>
        <name>ATP</name>
        <dbReference type="ChEBI" id="CHEBI:30616"/>
    </ligand>
</feature>
<dbReference type="GO" id="GO:0008360">
    <property type="term" value="P:regulation of cell shape"/>
    <property type="evidence" value="ECO:0007669"/>
    <property type="project" value="UniProtKB-UniRule"/>
</dbReference>